<reference evidence="1" key="1">
    <citation type="submission" date="2022-11" db="EMBL/GenBank/DDBJ databases">
        <title>Genome Sequence of Boeremia exigua.</title>
        <authorList>
            <person name="Buettner E."/>
        </authorList>
    </citation>
    <scope>NUCLEOTIDE SEQUENCE</scope>
    <source>
        <strain evidence="1">CU02</strain>
    </source>
</reference>
<organism evidence="1 2">
    <name type="scientific">Boeremia exigua</name>
    <dbReference type="NCBI Taxonomy" id="749465"/>
    <lineage>
        <taxon>Eukaryota</taxon>
        <taxon>Fungi</taxon>
        <taxon>Dikarya</taxon>
        <taxon>Ascomycota</taxon>
        <taxon>Pezizomycotina</taxon>
        <taxon>Dothideomycetes</taxon>
        <taxon>Pleosporomycetidae</taxon>
        <taxon>Pleosporales</taxon>
        <taxon>Pleosporineae</taxon>
        <taxon>Didymellaceae</taxon>
        <taxon>Boeremia</taxon>
    </lineage>
</organism>
<gene>
    <name evidence="1" type="ORF">OPT61_g5156</name>
</gene>
<comment type="caution">
    <text evidence="1">The sequence shown here is derived from an EMBL/GenBank/DDBJ whole genome shotgun (WGS) entry which is preliminary data.</text>
</comment>
<keyword evidence="2" id="KW-1185">Reference proteome</keyword>
<sequence>MGDNSVTAMTAAVGKAEDPREGSTSSIEDSPEPGQAETYTQENPQQQKRKGGRKPIYATSEERKQRNRQAQAAFRERRTEYIKQLESTIKHHEETLQNLQNSHRNAADECLMLRYKNSLLERVLLEKGIDVQAELRAKTGSPNLGPTRPAAAAHTSPNQPPLQQRAILNRQQQRRSLQGPPKVDGTNGLPMIQPDGPIQRSPLSQPTPGSHLSSPAQSATRSPNFIPQGHSVSPNFGPIPPQQQQQQQLRPQPPRSNFNPMLAEQEYEEQADNYEHEEPSDQSAGPGPFPHHNFPPANSMPPPMPPAQNPPFSSPATLAPTDGNQPFNNMNHLFDPYDPMLDADPFGLSASMHFPTIQHNGVPHITATGGHRPGTIFKSSVSIRCRSIIVFFFAIHRHISSLPRELGGASNGCVQAVYAVHGSLFEGNMTELAGREEAEPFYGAVASTPRLRATTESPVPSTVGQALAFFPLPRQIAHLGGQSAQGALNHQDDDNCFQGELEPRSGARCSPAPPLQPQWGTWSYASSRTSANNDDRTCNDPELDPNRPAEPPTKAIDKTAPRVGKREGSDVKPAPPAERQGNQSRAKQSNNANDNAFRDRGVGASSNRARGSGEPEQQRGGRGGRGRGGRGGARGGRGGAPRQDDRHSRTGLGEHEKQAAHGWGAETGEAELADEQAGEAIAQKEEKDAVKEDAEAEAEAEPEDNSKSYTAYLAELAEKKLKLGEQNLRQANEGSSKNFPEGTQVKREEEDFFAGSAAQQRRIVRCDAASLGVPCTNCTAFSIECRIPTPKRKKTQTSRAKETDGASEAGDNDVRSPASISVEPRDKTTVSNSEDGTPANNFSHAYAAQQDAHNGTYVQFMKPKFARAPIKEAGRVAYLGESSNLSLLVHDRYGTTDVVHYPLPENVRGAKARVNEMDNMEIEILHQRGAFLLPPRALCDELVEAFFKWVAPVVPVINRSRFMRQYRDPKNPPSLLLLQAVLLAGSRVCTNPQLMDSSGSTTPAAMTFYKRAKALFDANFEDDRVTIVQALILMGWYWEGPEDVTKNVFYWTRVAIVVAQGSGMHRSVEGSQLSRSDKRLWKRIWWTLYSRDRSVAVALGRPVAIDPEDSDVEMISEDDFIDDEADRPAEHPPDPVHVQFFINYVKLSEIMGLVLSQQYSVASKYRRANAIDLTHSDMALADWLQHCPPEVQWDRTRHHFWAALLHSNYYTTLCLLHRAHMPPAGSPKANNLDGFGEEHAYPSRNIAYQAAAMITSIIENLRAHDEIRYTPAFIVYSLFSALIMHVYQMKSSNKSVVSATEQRLQICLDALKEVSKVWLVAKMVHTLFESILGNKNLEERLQKAAGRNHKKTKPASVPPPPPKPAPEAPKRKFEEMDFGGFPTINGPPAAQVSYERSRPQTPAVTPSRELPPQQQQMPQMSAGSPQMNRHNHDTFMGPSRSGTRPTTPFNPSYSYPGTPPDLFLITRDTPNISQEVWQNFQPDQLFPADTQVNFPQSAQSLVDPALSQPQNMPMQQQSNGNLQSQPQQSQQQMSNSMTGQFDQNNPQAWAQQMEMMHQNQQQHGAQDDTWSNSSGGRHNPVLPAFEAAHDQPALPQQVGAVLAVALYQPRNTTRRAIAPTARLSPAGTTTRGKLSRILYAKPQHEPSWSVLFSHPFSSLHRCDHELEIAHWTTPGLELRNTPSNMFQVRQSENRQPPGTNRLQNGKLGGGQAQWGASAFTGPTGGAPGLPAAQTRTNGAPASSFAQAMGNSQPHTPLNLEEFPSLSGAPQAQQNTSAQQMWANPTLRTTPHTTIQRPQGQTPQPGQQGQAPNQQMQSPNNEDSPQGQFGGAGDDYRFGGQGGVGQLSGGAQPQTGNIEEFPPLGNNAVGEIGPDRRAGLIQNAAAFGSAPGASAFPGLGQTRNGLSSPTESQGNRSSNVTLSGGLVGAMRATSANQQESGQRTGQAPGNLSFLGSAMRGGGDTTPGGQRQPQGQFEVNFGVEGVGSPKSQTLLHKKLAEMTDQERYGLPGLLSMIPIESPDYSSLAMGQDLTVLGLDLSRPDNSPLHPTFGSPFTESNVKPVIPPDFTLPAAYTVANVPPLHSKMTSFSAETLLAIFYQHPRDILQEIAAAELYNRDWRWHIKLQQWMMKDPDLPAPIRLSPKEERGWYLFFDVTNWRRERREFELNYDHLDQRHGSPGMAGTI</sequence>
<evidence type="ECO:0000313" key="1">
    <source>
        <dbReference type="EMBL" id="KAJ8112479.1"/>
    </source>
</evidence>
<dbReference type="EMBL" id="JAPHNI010000321">
    <property type="protein sequence ID" value="KAJ8112479.1"/>
    <property type="molecule type" value="Genomic_DNA"/>
</dbReference>
<protein>
    <submittedName>
        <fullName evidence="1">Uncharacterized protein</fullName>
    </submittedName>
</protein>
<evidence type="ECO:0000313" key="2">
    <source>
        <dbReference type="Proteomes" id="UP001153331"/>
    </source>
</evidence>
<proteinExistence type="predicted"/>
<accession>A0ACC2IBF6</accession>
<dbReference type="Proteomes" id="UP001153331">
    <property type="component" value="Unassembled WGS sequence"/>
</dbReference>
<name>A0ACC2IBF6_9PLEO</name>